<keyword evidence="4" id="KW-0547">Nucleotide-binding</keyword>
<dbReference type="GO" id="GO:0001514">
    <property type="term" value="P:selenocysteine incorporation"/>
    <property type="evidence" value="ECO:0007669"/>
    <property type="project" value="InterPro"/>
</dbReference>
<protein>
    <recommendedName>
        <fullName evidence="2">Selenocysteine-specific elongation factor</fullName>
    </recommendedName>
    <alternativeName>
        <fullName evidence="8">SelB translation factor</fullName>
    </alternativeName>
</protein>
<dbReference type="EMBL" id="CP009225">
    <property type="protein sequence ID" value="AKC63785.1"/>
    <property type="molecule type" value="Genomic_DNA"/>
</dbReference>
<dbReference type="SUPFAM" id="SSF46785">
    <property type="entry name" value="Winged helix' DNA-binding domain"/>
    <property type="match status" value="3"/>
</dbReference>
<accession>A0A7U4LP47</accession>
<evidence type="ECO:0000313" key="10">
    <source>
        <dbReference type="EMBL" id="AKC63785.1"/>
    </source>
</evidence>
<dbReference type="Gene3D" id="2.40.30.10">
    <property type="entry name" value="Translation factors"/>
    <property type="match status" value="1"/>
</dbReference>
<evidence type="ECO:0000259" key="9">
    <source>
        <dbReference type="PROSITE" id="PS51722"/>
    </source>
</evidence>
<dbReference type="CDD" id="cd15491">
    <property type="entry name" value="selB_III"/>
    <property type="match status" value="1"/>
</dbReference>
<dbReference type="Pfam" id="PF09107">
    <property type="entry name" value="WHD_3rd_SelB"/>
    <property type="match status" value="1"/>
</dbReference>
<dbReference type="Gene3D" id="1.10.10.2770">
    <property type="match status" value="1"/>
</dbReference>
<sequence length="637" mass="72804">MFMKNVIIGTAGHIDHGKTTLIKALTGRETDTLREEKDRGISINLGFTFFDLPSGKRAGIVDVPGHEKFVKNMLAGVSGIDVVLMVIAADEGIMPQTKEHLEILQLLNVNKGIIVLTKTDMVDPEWLDMVKEDLREELKDTFLENADIYPVSSKTKEGINELIKAIEDMTEHIETKDVQGHFRLPVDRVFSITGFGTVVTGTVISGCIKEGQTVQIYPSKVVTKVRGIQVHDEPTKIAEAGQRCAINLSNIKKTEIDRGDVVSIQNLMEPSMMIDCKLYYLKSASKPLENRQRVRLYNGTSEIICRVVILDKECLNPGEEGYAQLRLEKPITCQRNDRYVIRSYSPMVTIAGGSIIDPLPKKAKRFNEKYIEELKLKESGDTSNIIGKIIEKLSSKFPNRDEILKALGKNEENISDEIEELIKSQKVVSFSNGDKKVYTHVNYIDKKVKEMTSILKEFHEKNPLKWGVSKEELRIRVLGKDIKQKTYDKLLELLESKELIKIHGKYIAEHNFNIEFNKEQKAIYDRIIASYKKGKYSPPKYEELISREQNQIEFKRVYEAVLEEGTLFKVNEDCILLTSDYNEAKEKVRKYIEDNGEITVAQFRDMMDTSRKYSLAILEHFDGIKFTKRNGDERVLY</sequence>
<dbReference type="NCBIfam" id="TIGR00475">
    <property type="entry name" value="selB"/>
    <property type="match status" value="1"/>
</dbReference>
<organism evidence="10 11">
    <name type="scientific">Clostridium sporogenes</name>
    <dbReference type="NCBI Taxonomy" id="1509"/>
    <lineage>
        <taxon>Bacteria</taxon>
        <taxon>Bacillati</taxon>
        <taxon>Bacillota</taxon>
        <taxon>Clostridia</taxon>
        <taxon>Eubacteriales</taxon>
        <taxon>Clostridiaceae</taxon>
        <taxon>Clostridium</taxon>
    </lineage>
</organism>
<dbReference type="GO" id="GO:0003924">
    <property type="term" value="F:GTPase activity"/>
    <property type="evidence" value="ECO:0007669"/>
    <property type="project" value="InterPro"/>
</dbReference>
<dbReference type="SUPFAM" id="SSF50447">
    <property type="entry name" value="Translation proteins"/>
    <property type="match status" value="1"/>
</dbReference>
<dbReference type="InterPro" id="IPR036390">
    <property type="entry name" value="WH_DNA-bd_sf"/>
</dbReference>
<dbReference type="InterPro" id="IPR036388">
    <property type="entry name" value="WH-like_DNA-bd_sf"/>
</dbReference>
<dbReference type="Pfam" id="PF09106">
    <property type="entry name" value="WHD_2nd_SelB"/>
    <property type="match status" value="1"/>
</dbReference>
<reference evidence="10 11" key="1">
    <citation type="journal article" date="2015" name="PLoS ONE">
        <title>A universal mariner transposon system for forward genetic studies in the genus clostridium.</title>
        <authorList>
            <person name="Zhang Y."/>
            <person name="Grosse-Honebrink A."/>
            <person name="Minton N.P."/>
        </authorList>
    </citation>
    <scope>NUCLEOTIDE SEQUENCE [LARGE SCALE GENOMIC DNA]</scope>
    <source>
        <strain evidence="10 11">NCIMB 10696</strain>
    </source>
</reference>
<keyword evidence="5" id="KW-0648">Protein biosynthesis</keyword>
<evidence type="ECO:0000256" key="4">
    <source>
        <dbReference type="ARBA" id="ARBA00022741"/>
    </source>
</evidence>
<name>A0A7U4LP47_CLOSG</name>
<dbReference type="GO" id="GO:0003746">
    <property type="term" value="F:translation elongation factor activity"/>
    <property type="evidence" value="ECO:0007669"/>
    <property type="project" value="UniProtKB-KW"/>
</dbReference>
<dbReference type="PROSITE" id="PS51722">
    <property type="entry name" value="G_TR_2"/>
    <property type="match status" value="1"/>
</dbReference>
<dbReference type="InterPro" id="IPR004161">
    <property type="entry name" value="EFTu-like_2"/>
</dbReference>
<dbReference type="CDD" id="cd04171">
    <property type="entry name" value="SelB"/>
    <property type="match status" value="1"/>
</dbReference>
<dbReference type="FunFam" id="3.40.50.300:FF:001064">
    <property type="entry name" value="Selenocysteine-specific translation elongation factor"/>
    <property type="match status" value="1"/>
</dbReference>
<dbReference type="GO" id="GO:0003723">
    <property type="term" value="F:RNA binding"/>
    <property type="evidence" value="ECO:0007669"/>
    <property type="project" value="InterPro"/>
</dbReference>
<dbReference type="Gene3D" id="3.40.50.300">
    <property type="entry name" value="P-loop containing nucleotide triphosphate hydrolases"/>
    <property type="match status" value="1"/>
</dbReference>
<dbReference type="InterPro" id="IPR005225">
    <property type="entry name" value="Small_GTP-bd"/>
</dbReference>
<dbReference type="InterPro" id="IPR015190">
    <property type="entry name" value="Elong_fac_SelB-wing-hlx_typ-2"/>
</dbReference>
<evidence type="ECO:0000256" key="5">
    <source>
        <dbReference type="ARBA" id="ARBA00022917"/>
    </source>
</evidence>
<dbReference type="PANTHER" id="PTHR43721">
    <property type="entry name" value="ELONGATION FACTOR TU-RELATED"/>
    <property type="match status" value="1"/>
</dbReference>
<dbReference type="Gene3D" id="1.10.10.10">
    <property type="entry name" value="Winged helix-like DNA-binding domain superfamily/Winged helix DNA-binding domain"/>
    <property type="match status" value="1"/>
</dbReference>
<dbReference type="InterPro" id="IPR009001">
    <property type="entry name" value="Transl_elong_EF1A/Init_IF2_C"/>
</dbReference>
<evidence type="ECO:0000256" key="3">
    <source>
        <dbReference type="ARBA" id="ARBA00022490"/>
    </source>
</evidence>
<dbReference type="InterPro" id="IPR050055">
    <property type="entry name" value="EF-Tu_GTPase"/>
</dbReference>
<keyword evidence="3" id="KW-0963">Cytoplasm</keyword>
<evidence type="ECO:0000256" key="2">
    <source>
        <dbReference type="ARBA" id="ARBA00015953"/>
    </source>
</evidence>
<dbReference type="Pfam" id="PF25461">
    <property type="entry name" value="Beta-barrel_SelB"/>
    <property type="match status" value="1"/>
</dbReference>
<dbReference type="PRINTS" id="PR00315">
    <property type="entry name" value="ELONGATNFCT"/>
</dbReference>
<dbReference type="InterPro" id="IPR000795">
    <property type="entry name" value="T_Tr_GTP-bd_dom"/>
</dbReference>
<dbReference type="InterPro" id="IPR031157">
    <property type="entry name" value="G_TR_CS"/>
</dbReference>
<comment type="subcellular location">
    <subcellularLocation>
        <location evidence="1">Cytoplasm</location>
    </subcellularLocation>
</comment>
<evidence type="ECO:0000256" key="7">
    <source>
        <dbReference type="ARBA" id="ARBA00025526"/>
    </source>
</evidence>
<dbReference type="NCBIfam" id="TIGR00231">
    <property type="entry name" value="small_GTP"/>
    <property type="match status" value="1"/>
</dbReference>
<evidence type="ECO:0000256" key="6">
    <source>
        <dbReference type="ARBA" id="ARBA00023134"/>
    </source>
</evidence>
<dbReference type="PROSITE" id="PS00301">
    <property type="entry name" value="G_TR_1"/>
    <property type="match status" value="1"/>
</dbReference>
<dbReference type="Pfam" id="PF03144">
    <property type="entry name" value="GTP_EFTU_D2"/>
    <property type="match status" value="1"/>
</dbReference>
<evidence type="ECO:0000256" key="8">
    <source>
        <dbReference type="ARBA" id="ARBA00031615"/>
    </source>
</evidence>
<dbReference type="SUPFAM" id="SSF50465">
    <property type="entry name" value="EF-Tu/eEF-1alpha/eIF2-gamma C-terminal domain"/>
    <property type="match status" value="1"/>
</dbReference>
<dbReference type="GO" id="GO:0005525">
    <property type="term" value="F:GTP binding"/>
    <property type="evidence" value="ECO:0007669"/>
    <property type="project" value="UniProtKB-KW"/>
</dbReference>
<dbReference type="InterPro" id="IPR057335">
    <property type="entry name" value="Beta-barrel_SelB"/>
</dbReference>
<dbReference type="InterPro" id="IPR027417">
    <property type="entry name" value="P-loop_NTPase"/>
</dbReference>
<dbReference type="PANTHER" id="PTHR43721:SF22">
    <property type="entry name" value="ELONGATION FACTOR TU, MITOCHONDRIAL"/>
    <property type="match status" value="1"/>
</dbReference>
<dbReference type="GO" id="GO:0005737">
    <property type="term" value="C:cytoplasm"/>
    <property type="evidence" value="ECO:0007669"/>
    <property type="project" value="UniProtKB-SubCell"/>
</dbReference>
<keyword evidence="6" id="KW-0342">GTP-binding</keyword>
<proteinExistence type="predicted"/>
<dbReference type="CDD" id="cd03696">
    <property type="entry name" value="SelB_II"/>
    <property type="match status" value="1"/>
</dbReference>
<dbReference type="AlphaFoldDB" id="A0A7U4LP47"/>
<dbReference type="SUPFAM" id="SSF52540">
    <property type="entry name" value="P-loop containing nucleoside triphosphate hydrolases"/>
    <property type="match status" value="1"/>
</dbReference>
<dbReference type="InterPro" id="IPR009000">
    <property type="entry name" value="Transl_B-barrel_sf"/>
</dbReference>
<gene>
    <name evidence="10" type="primary">selB</name>
    <name evidence="10" type="ORF">CLSPO_c30660</name>
</gene>
<dbReference type="InterPro" id="IPR015191">
    <property type="entry name" value="SelB_WHD4"/>
</dbReference>
<comment type="function">
    <text evidence="7">Translation factor necessary for the incorporation of selenocysteine into proteins. It probably replaces EF-Tu for the insertion of selenocysteine directed by the UGA codon. SelB binds GTP and GDP.</text>
</comment>
<dbReference type="Pfam" id="PF00009">
    <property type="entry name" value="GTP_EFTU"/>
    <property type="match status" value="1"/>
</dbReference>
<dbReference type="Proteomes" id="UP000033052">
    <property type="component" value="Chromosome"/>
</dbReference>
<evidence type="ECO:0000256" key="1">
    <source>
        <dbReference type="ARBA" id="ARBA00004496"/>
    </source>
</evidence>
<dbReference type="InterPro" id="IPR004535">
    <property type="entry name" value="Transl_elong_SelB"/>
</dbReference>
<keyword evidence="10" id="KW-0251">Elongation factor</keyword>
<feature type="domain" description="Tr-type G" evidence="9">
    <location>
        <begin position="3"/>
        <end position="176"/>
    </location>
</feature>
<evidence type="ECO:0000313" key="11">
    <source>
        <dbReference type="Proteomes" id="UP000033052"/>
    </source>
</evidence>
<dbReference type="KEGG" id="cld:CLSPO_c30660"/>